<dbReference type="STRING" id="697281.Mahau_1065"/>
<reference evidence="3 4" key="2">
    <citation type="journal article" date="2011" name="Stand. Genomic Sci.">
        <title>Complete genome sequence of Mahella australiensis type strain (50-1 BON).</title>
        <authorList>
            <person name="Sikorski J."/>
            <person name="Teshima H."/>
            <person name="Nolan M."/>
            <person name="Lucas S."/>
            <person name="Hammon N."/>
            <person name="Deshpande S."/>
            <person name="Cheng J.F."/>
            <person name="Pitluck S."/>
            <person name="Liolios K."/>
            <person name="Pagani I."/>
            <person name="Ivanova N."/>
            <person name="Huntemann M."/>
            <person name="Mavromatis K."/>
            <person name="Ovchinikova G."/>
            <person name="Pati A."/>
            <person name="Tapia R."/>
            <person name="Han C."/>
            <person name="Goodwin L."/>
            <person name="Chen A."/>
            <person name="Palaniappan K."/>
            <person name="Land M."/>
            <person name="Hauser L."/>
            <person name="Ngatchou-Djao O.D."/>
            <person name="Rohde M."/>
            <person name="Pukall R."/>
            <person name="Spring S."/>
            <person name="Abt B."/>
            <person name="Goker M."/>
            <person name="Detter J.C."/>
            <person name="Woyke T."/>
            <person name="Bristow J."/>
            <person name="Markowitz V."/>
            <person name="Hugenholtz P."/>
            <person name="Eisen J.A."/>
            <person name="Kyrpides N.C."/>
            <person name="Klenk H.P."/>
            <person name="Lapidus A."/>
        </authorList>
    </citation>
    <scope>NUCLEOTIDE SEQUENCE [LARGE SCALE GENOMIC DNA]</scope>
    <source>
        <strain evidence="4">DSM 15567 / CIP 107919 / 50-1 BON</strain>
    </source>
</reference>
<dbReference type="HOGENOM" id="CLU_115353_2_3_9"/>
<evidence type="ECO:0000256" key="2">
    <source>
        <dbReference type="HAMAP-Rule" id="MF_00048"/>
    </source>
</evidence>
<name>F4A2T3_MAHA5</name>
<proteinExistence type="inferred from homology"/>
<dbReference type="NCBIfam" id="NF009154">
    <property type="entry name" value="PRK12497.3-3"/>
    <property type="match status" value="1"/>
</dbReference>
<dbReference type="Gene3D" id="3.40.1350.10">
    <property type="match status" value="1"/>
</dbReference>
<dbReference type="NCBIfam" id="TIGR00252">
    <property type="entry name" value="YraN family protein"/>
    <property type="match status" value="1"/>
</dbReference>
<reference evidence="4" key="1">
    <citation type="submission" date="2010-11" db="EMBL/GenBank/DDBJ databases">
        <title>The complete genome of Mahella australiensis DSM 15567.</title>
        <authorList>
            <consortium name="US DOE Joint Genome Institute (JGI-PGF)"/>
            <person name="Lucas S."/>
            <person name="Copeland A."/>
            <person name="Lapidus A."/>
            <person name="Bruce D."/>
            <person name="Goodwin L."/>
            <person name="Pitluck S."/>
            <person name="Kyrpides N."/>
            <person name="Mavromatis K."/>
            <person name="Pagani I."/>
            <person name="Ivanova N."/>
            <person name="Teshima H."/>
            <person name="Brettin T."/>
            <person name="Detter J.C."/>
            <person name="Han C."/>
            <person name="Tapia R."/>
            <person name="Land M."/>
            <person name="Hauser L."/>
            <person name="Markowitz V."/>
            <person name="Cheng J.-F."/>
            <person name="Hugenholtz P."/>
            <person name="Woyke T."/>
            <person name="Wu D."/>
            <person name="Spring S."/>
            <person name="Pukall R."/>
            <person name="Steenblock K."/>
            <person name="Schneider S."/>
            <person name="Klenk H.-P."/>
            <person name="Eisen J.A."/>
        </authorList>
    </citation>
    <scope>NUCLEOTIDE SEQUENCE [LARGE SCALE GENOMIC DNA]</scope>
    <source>
        <strain evidence="4">DSM 15567 / CIP 107919 / 50-1 BON</strain>
    </source>
</reference>
<gene>
    <name evidence="3" type="ordered locus">Mahau_1065</name>
</gene>
<protein>
    <recommendedName>
        <fullName evidence="2">UPF0102 protein Mahau_1065</fullName>
    </recommendedName>
</protein>
<sequence length="127" mass="14876">MSSGRSLGNAGENMAAAYLLEHGYKISERNYRCPIGEMDIVAFDGEELVFVEVKTRTSLRYGYPYQAVDYRKQQRYYRISAFYRASHPQYADLNCRFDVIEVYLPNNDTQNINHIKNAFEVGDNRYY</sequence>
<dbReference type="CDD" id="cd20736">
    <property type="entry name" value="PoNe_Nuclease"/>
    <property type="match status" value="1"/>
</dbReference>
<dbReference type="NCBIfam" id="NF009150">
    <property type="entry name" value="PRK12497.1-3"/>
    <property type="match status" value="1"/>
</dbReference>
<organism evidence="3 4">
    <name type="scientific">Mahella australiensis (strain DSM 15567 / CIP 107919 / 50-1 BON)</name>
    <dbReference type="NCBI Taxonomy" id="697281"/>
    <lineage>
        <taxon>Bacteria</taxon>
        <taxon>Bacillati</taxon>
        <taxon>Bacillota</taxon>
        <taxon>Clostridia</taxon>
        <taxon>Thermoanaerobacterales</taxon>
        <taxon>Thermoanaerobacterales Family IV. Incertae Sedis</taxon>
        <taxon>Mahella</taxon>
    </lineage>
</organism>
<comment type="similarity">
    <text evidence="1 2">Belongs to the UPF0102 family.</text>
</comment>
<dbReference type="InterPro" id="IPR011856">
    <property type="entry name" value="tRNA_endonuc-like_dom_sf"/>
</dbReference>
<dbReference type="KEGG" id="mas:Mahau_1065"/>
<dbReference type="SUPFAM" id="SSF52980">
    <property type="entry name" value="Restriction endonuclease-like"/>
    <property type="match status" value="1"/>
</dbReference>
<dbReference type="eggNOG" id="COG0792">
    <property type="taxonomic scope" value="Bacteria"/>
</dbReference>
<dbReference type="PANTHER" id="PTHR34039">
    <property type="entry name" value="UPF0102 PROTEIN YRAN"/>
    <property type="match status" value="1"/>
</dbReference>
<dbReference type="RefSeq" id="WP_013780693.1">
    <property type="nucleotide sequence ID" value="NC_015520.1"/>
</dbReference>
<dbReference type="GO" id="GO:0003676">
    <property type="term" value="F:nucleic acid binding"/>
    <property type="evidence" value="ECO:0007669"/>
    <property type="project" value="InterPro"/>
</dbReference>
<dbReference type="InterPro" id="IPR003509">
    <property type="entry name" value="UPF0102_YraN-like"/>
</dbReference>
<dbReference type="Proteomes" id="UP000008457">
    <property type="component" value="Chromosome"/>
</dbReference>
<evidence type="ECO:0000256" key="1">
    <source>
        <dbReference type="ARBA" id="ARBA00006738"/>
    </source>
</evidence>
<evidence type="ECO:0000313" key="4">
    <source>
        <dbReference type="Proteomes" id="UP000008457"/>
    </source>
</evidence>
<accession>F4A2T3</accession>
<dbReference type="Pfam" id="PF02021">
    <property type="entry name" value="UPF0102"/>
    <property type="match status" value="1"/>
</dbReference>
<keyword evidence="4" id="KW-1185">Reference proteome</keyword>
<dbReference type="PANTHER" id="PTHR34039:SF1">
    <property type="entry name" value="UPF0102 PROTEIN YRAN"/>
    <property type="match status" value="1"/>
</dbReference>
<dbReference type="InterPro" id="IPR011335">
    <property type="entry name" value="Restrct_endonuc-II-like"/>
</dbReference>
<evidence type="ECO:0000313" key="3">
    <source>
        <dbReference type="EMBL" id="AEE96263.1"/>
    </source>
</evidence>
<dbReference type="EMBL" id="CP002360">
    <property type="protein sequence ID" value="AEE96263.1"/>
    <property type="molecule type" value="Genomic_DNA"/>
</dbReference>
<dbReference type="AlphaFoldDB" id="F4A2T3"/>
<dbReference type="HAMAP" id="MF_00048">
    <property type="entry name" value="UPF0102"/>
    <property type="match status" value="1"/>
</dbReference>